<evidence type="ECO:0000256" key="1">
    <source>
        <dbReference type="SAM" id="Phobius"/>
    </source>
</evidence>
<sequence length="63" mass="6755">MMKIRWKKAEEIQQGEKIILGVAIMSGFTIGVVACAIAPHAWLPHAVIIAVGWSILVGSLITS</sequence>
<evidence type="ECO:0000313" key="3">
    <source>
        <dbReference type="Proteomes" id="UP000192660"/>
    </source>
</evidence>
<keyword evidence="1" id="KW-1133">Transmembrane helix</keyword>
<name>A0A1W1WMC8_SULTA</name>
<gene>
    <name evidence="2" type="ORF">SAMN00768000_3077</name>
</gene>
<dbReference type="PROSITE" id="PS51257">
    <property type="entry name" value="PROKAR_LIPOPROTEIN"/>
    <property type="match status" value="1"/>
</dbReference>
<feature type="transmembrane region" description="Helical" evidence="1">
    <location>
        <begin position="45"/>
        <end position="62"/>
    </location>
</feature>
<evidence type="ECO:0000313" key="2">
    <source>
        <dbReference type="EMBL" id="SMC06883.1"/>
    </source>
</evidence>
<reference evidence="3" key="1">
    <citation type="submission" date="2017-04" db="EMBL/GenBank/DDBJ databases">
        <authorList>
            <person name="Varghese N."/>
            <person name="Submissions S."/>
        </authorList>
    </citation>
    <scope>NUCLEOTIDE SEQUENCE [LARGE SCALE GENOMIC DNA]</scope>
    <source>
        <strain evidence="3">DSM 9293</strain>
    </source>
</reference>
<dbReference type="Proteomes" id="UP000192660">
    <property type="component" value="Unassembled WGS sequence"/>
</dbReference>
<dbReference type="RefSeq" id="WP_020373508.1">
    <property type="nucleotide sequence ID" value="NZ_FWWY01000001.1"/>
</dbReference>
<keyword evidence="1" id="KW-0812">Transmembrane</keyword>
<protein>
    <submittedName>
        <fullName evidence="2">Uncharacterized protein</fullName>
    </submittedName>
</protein>
<keyword evidence="3" id="KW-1185">Reference proteome</keyword>
<proteinExistence type="predicted"/>
<feature type="transmembrane region" description="Helical" evidence="1">
    <location>
        <begin position="20"/>
        <end position="39"/>
    </location>
</feature>
<dbReference type="EMBL" id="FWWY01000001">
    <property type="protein sequence ID" value="SMC06883.1"/>
    <property type="molecule type" value="Genomic_DNA"/>
</dbReference>
<dbReference type="AlphaFoldDB" id="A0A1W1WMC8"/>
<keyword evidence="1" id="KW-0472">Membrane</keyword>
<organism evidence="2 3">
    <name type="scientific">Sulfobacillus thermosulfidooxidans (strain DSM 9293 / VKM B-1269 / AT-1)</name>
    <dbReference type="NCBI Taxonomy" id="929705"/>
    <lineage>
        <taxon>Bacteria</taxon>
        <taxon>Bacillati</taxon>
        <taxon>Bacillota</taxon>
        <taxon>Clostridia</taxon>
        <taxon>Eubacteriales</taxon>
        <taxon>Clostridiales Family XVII. Incertae Sedis</taxon>
        <taxon>Sulfobacillus</taxon>
    </lineage>
</organism>
<accession>A0A1W1WMC8</accession>